<evidence type="ECO:0000256" key="4">
    <source>
        <dbReference type="ARBA" id="ARBA00023136"/>
    </source>
</evidence>
<dbReference type="InterPro" id="IPR028082">
    <property type="entry name" value="Peripla_BP_I"/>
</dbReference>
<feature type="transmembrane region" description="Helical" evidence="5">
    <location>
        <begin position="808"/>
        <end position="826"/>
    </location>
</feature>
<dbReference type="Pfam" id="PF01094">
    <property type="entry name" value="ANF_receptor"/>
    <property type="match status" value="1"/>
</dbReference>
<protein>
    <recommendedName>
        <fullName evidence="6">Receptor ligand binding region domain-containing protein</fullName>
    </recommendedName>
</protein>
<keyword evidence="3 5" id="KW-1133">Transmembrane helix</keyword>
<sequence>MLVKSLESKMMMREGYGVILGPNSVWGQFSSDGLVIYTEEGLESSDNYSQYEYLAIEKLLGLILQVQDYTTEEIMNLLEENTLNHHPLPAFSIVNTQNGKKTKVGEISNGIISISSPFIFPGNSSVIPNLPKASITISLADGVTDPGSPDFTYLALIRQGNYFAFRVAYQSNLLQNFNVRIQSTDCGATVYNPSFSRACFSKLKDKMGVVHLSSLTDSICYGDIFDFRALGINVPLVSDGCAMSMFVNKSTFPEFMTVLKEIAYTAGILPEIANIFGWKNVVVIQRPEWAQNAYNVVVNQCSSLHINIVNNQSYYFSGTYTIDQVDAYGDLFSDIINSKCRVVIALVDPYSFGSILITLYDLGMRKGDLFFLQPYRISVTDIVVGYPGYGDKLVELFQRSLTVHTAEWIGNYGQTMKTQVEQAVHWSNFLGFSFDQTMLALHGLDYSIIKGDNLENFTAVNENIRKQKFVGVTGTVSIEPSSNSRSNFYLNIFSVLPASNSSEKGDEIVGNYSITGIQRFLFSKIIMPDGTTKIPSDMRINPIDCPFDYRLVQDSSNGKMIFLAIVAFFIILEIFLVIFQLRRWKLGKIEDLKEPKLMKFGDLLMMIILWVETLELISIGPDMRAYSRIIFRPIALFSPDWSGPLDNTRDHFWIEIYIVISLISFMVCSAIIIQKRLSKKYSHHLFELAELVSEIGVILLCSIAYIPLSSILLSVFLCKESTGDSITDSFVCNDCYTYCWSGFHFSISLLCFAVLIMYLSLVIYFQPSWQLFHPIFNVVINPKTAVYKSAAYFIMIGINKNIHLVSEALQGLVYSIALLALAFIYWKIRIYNYPRMNMWAIFSLLAVIWSNLVFSIHSILDRGNNVFWEFGLAAGWGILVVAGMILQNFKFPSLLMTDKGIELGVLFKFSMGSKVCAVEINELKKQPKFHRHMQKHISYAEDQNLINSKISSERVEINSQNNSIPPKCWEVPN</sequence>
<dbReference type="EMBL" id="CAJZBQ010000035">
    <property type="protein sequence ID" value="CAG9323912.1"/>
    <property type="molecule type" value="Genomic_DNA"/>
</dbReference>
<feature type="transmembrane region" description="Helical" evidence="5">
    <location>
        <begin position="560"/>
        <end position="579"/>
    </location>
</feature>
<comment type="subcellular location">
    <subcellularLocation>
        <location evidence="1">Membrane</location>
    </subcellularLocation>
</comment>
<evidence type="ECO:0000259" key="6">
    <source>
        <dbReference type="Pfam" id="PF01094"/>
    </source>
</evidence>
<feature type="transmembrane region" description="Helical" evidence="5">
    <location>
        <begin position="652"/>
        <end position="673"/>
    </location>
</feature>
<organism evidence="7 8">
    <name type="scientific">Blepharisma stoltei</name>
    <dbReference type="NCBI Taxonomy" id="1481888"/>
    <lineage>
        <taxon>Eukaryota</taxon>
        <taxon>Sar</taxon>
        <taxon>Alveolata</taxon>
        <taxon>Ciliophora</taxon>
        <taxon>Postciliodesmatophora</taxon>
        <taxon>Heterotrichea</taxon>
        <taxon>Heterotrichida</taxon>
        <taxon>Blepharismidae</taxon>
        <taxon>Blepharisma</taxon>
    </lineage>
</organism>
<keyword evidence="4 5" id="KW-0472">Membrane</keyword>
<accession>A0AAU9JFR2</accession>
<evidence type="ECO:0000256" key="1">
    <source>
        <dbReference type="ARBA" id="ARBA00004370"/>
    </source>
</evidence>
<feature type="transmembrane region" description="Helical" evidence="5">
    <location>
        <begin position="838"/>
        <end position="860"/>
    </location>
</feature>
<gene>
    <name evidence="7" type="ORF">BSTOLATCC_MIC34946</name>
</gene>
<feature type="transmembrane region" description="Helical" evidence="5">
    <location>
        <begin position="866"/>
        <end position="886"/>
    </location>
</feature>
<evidence type="ECO:0000313" key="7">
    <source>
        <dbReference type="EMBL" id="CAG9323912.1"/>
    </source>
</evidence>
<evidence type="ECO:0000256" key="2">
    <source>
        <dbReference type="ARBA" id="ARBA00022692"/>
    </source>
</evidence>
<proteinExistence type="predicted"/>
<dbReference type="Gene3D" id="3.40.50.2300">
    <property type="match status" value="2"/>
</dbReference>
<keyword evidence="2 5" id="KW-0812">Transmembrane</keyword>
<reference evidence="7" key="1">
    <citation type="submission" date="2021-09" db="EMBL/GenBank/DDBJ databases">
        <authorList>
            <consortium name="AG Swart"/>
            <person name="Singh M."/>
            <person name="Singh A."/>
            <person name="Seah K."/>
            <person name="Emmerich C."/>
        </authorList>
    </citation>
    <scope>NUCLEOTIDE SEQUENCE</scope>
    <source>
        <strain evidence="7">ATCC30299</strain>
    </source>
</reference>
<comment type="caution">
    <text evidence="7">The sequence shown here is derived from an EMBL/GenBank/DDBJ whole genome shotgun (WGS) entry which is preliminary data.</text>
</comment>
<dbReference type="GO" id="GO:0016020">
    <property type="term" value="C:membrane"/>
    <property type="evidence" value="ECO:0007669"/>
    <property type="project" value="UniProtKB-SubCell"/>
</dbReference>
<dbReference type="SUPFAM" id="SSF53822">
    <property type="entry name" value="Periplasmic binding protein-like I"/>
    <property type="match status" value="1"/>
</dbReference>
<feature type="transmembrane region" description="Helical" evidence="5">
    <location>
        <begin position="743"/>
        <end position="765"/>
    </location>
</feature>
<feature type="domain" description="Receptor ligand binding region" evidence="6">
    <location>
        <begin position="233"/>
        <end position="493"/>
    </location>
</feature>
<name>A0AAU9JFR2_9CILI</name>
<feature type="transmembrane region" description="Helical" evidence="5">
    <location>
        <begin position="600"/>
        <end position="619"/>
    </location>
</feature>
<evidence type="ECO:0000313" key="8">
    <source>
        <dbReference type="Proteomes" id="UP001162131"/>
    </source>
</evidence>
<evidence type="ECO:0000256" key="5">
    <source>
        <dbReference type="SAM" id="Phobius"/>
    </source>
</evidence>
<dbReference type="InterPro" id="IPR001828">
    <property type="entry name" value="ANF_lig-bd_rcpt"/>
</dbReference>
<keyword evidence="8" id="KW-1185">Reference proteome</keyword>
<feature type="transmembrane region" description="Helical" evidence="5">
    <location>
        <begin position="685"/>
        <end position="706"/>
    </location>
</feature>
<dbReference type="Proteomes" id="UP001162131">
    <property type="component" value="Unassembled WGS sequence"/>
</dbReference>
<evidence type="ECO:0000256" key="3">
    <source>
        <dbReference type="ARBA" id="ARBA00022989"/>
    </source>
</evidence>
<dbReference type="AlphaFoldDB" id="A0AAU9JFR2"/>